<name>A0A7T1T2V7_9ACTN</name>
<protein>
    <recommendedName>
        <fullName evidence="5">Mce-associated membrane protein</fullName>
    </recommendedName>
</protein>
<comment type="subcellular location">
    <subcellularLocation>
        <location evidence="1">Membrane</location>
    </subcellularLocation>
</comment>
<dbReference type="GO" id="GO:0016020">
    <property type="term" value="C:membrane"/>
    <property type="evidence" value="ECO:0007669"/>
    <property type="project" value="UniProtKB-SubCell"/>
</dbReference>
<gene>
    <name evidence="3" type="ORF">G4Z16_02145</name>
</gene>
<dbReference type="KEGG" id="sbat:G4Z16_02145"/>
<evidence type="ECO:0000313" key="4">
    <source>
        <dbReference type="Proteomes" id="UP000595046"/>
    </source>
</evidence>
<keyword evidence="4" id="KW-1185">Reference proteome</keyword>
<reference evidence="4" key="1">
    <citation type="submission" date="2020-02" db="EMBL/GenBank/DDBJ databases">
        <title>Streptomyces sp. ASO4wet.</title>
        <authorList>
            <person name="Risdian C."/>
            <person name="Landwehr W."/>
            <person name="Schupp P."/>
            <person name="Wink J."/>
        </authorList>
    </citation>
    <scope>NUCLEOTIDE SEQUENCE [LARGE SCALE GENOMIC DNA]</scope>
    <source>
        <strain evidence="4">ASO4wet</strain>
    </source>
</reference>
<proteinExistence type="predicted"/>
<evidence type="ECO:0000256" key="2">
    <source>
        <dbReference type="ARBA" id="ARBA00023136"/>
    </source>
</evidence>
<dbReference type="EMBL" id="CP048882">
    <property type="protein sequence ID" value="QPP05387.1"/>
    <property type="molecule type" value="Genomic_DNA"/>
</dbReference>
<dbReference type="PANTHER" id="PTHR37042">
    <property type="entry name" value="OUTER MEMBRANE PROTEIN RV1973"/>
    <property type="match status" value="1"/>
</dbReference>
<sequence length="163" mass="17938">MSSPTHGRALTGGLAVAVVLLLASSGYLAVQTYQRGQEEQRRQDILASARQTALNFTSLDYRHYDRDSENVLKGATGEFKRQFRAQTKELTKLVAANQSVSQGRVIEAGIARAGKRSARVLIVADSKVTNTAVKQGQARNYRLQLDLVLEDGRWKTSDVEFVG</sequence>
<dbReference type="PANTHER" id="PTHR37042:SF4">
    <property type="entry name" value="OUTER MEMBRANE PROTEIN RV1973"/>
    <property type="match status" value="1"/>
</dbReference>
<organism evidence="3 4">
    <name type="scientific">Streptomyces bathyalis</name>
    <dbReference type="NCBI Taxonomy" id="2710756"/>
    <lineage>
        <taxon>Bacteria</taxon>
        <taxon>Bacillati</taxon>
        <taxon>Actinomycetota</taxon>
        <taxon>Actinomycetes</taxon>
        <taxon>Kitasatosporales</taxon>
        <taxon>Streptomycetaceae</taxon>
        <taxon>Streptomyces</taxon>
    </lineage>
</organism>
<evidence type="ECO:0008006" key="5">
    <source>
        <dbReference type="Google" id="ProtNLM"/>
    </source>
</evidence>
<dbReference type="AlphaFoldDB" id="A0A7T1T2V7"/>
<keyword evidence="2" id="KW-0472">Membrane</keyword>
<evidence type="ECO:0000256" key="1">
    <source>
        <dbReference type="ARBA" id="ARBA00004370"/>
    </source>
</evidence>
<evidence type="ECO:0000313" key="3">
    <source>
        <dbReference type="EMBL" id="QPP05387.1"/>
    </source>
</evidence>
<dbReference type="RefSeq" id="WP_197348897.1">
    <property type="nucleotide sequence ID" value="NZ_CP048882.1"/>
</dbReference>
<accession>A0A7T1T2V7</accession>
<dbReference type="Proteomes" id="UP000595046">
    <property type="component" value="Chromosome"/>
</dbReference>